<proteinExistence type="predicted"/>
<protein>
    <submittedName>
        <fullName evidence="1">DUF3630 family protein</fullName>
    </submittedName>
</protein>
<accession>A0A3E1NF16</accession>
<dbReference type="RefSeq" id="WP_116848777.1">
    <property type="nucleotide sequence ID" value="NZ_QTJU01000008.1"/>
</dbReference>
<keyword evidence="2" id="KW-1185">Reference proteome</keyword>
<name>A0A3E1NF16_9BACT</name>
<dbReference type="Pfam" id="PF12305">
    <property type="entry name" value="DUF3630"/>
    <property type="match status" value="1"/>
</dbReference>
<dbReference type="InterPro" id="IPR022080">
    <property type="entry name" value="DUF3630"/>
</dbReference>
<comment type="caution">
    <text evidence="1">The sequence shown here is derived from an EMBL/GenBank/DDBJ whole genome shotgun (WGS) entry which is preliminary data.</text>
</comment>
<sequence length="97" mass="11155">MKSVYVGATTSGTILDENASLNQFYAFTVTLSNNKHVRFVAKNDEADSIDWHFKYRGRQLTLQYNMYNGVSLFPQNVKDQRAVQELLAQLRGRPMVH</sequence>
<dbReference type="OrthoDB" id="670775at2"/>
<dbReference type="AlphaFoldDB" id="A0A3E1NF16"/>
<reference evidence="1 2" key="1">
    <citation type="submission" date="2018-08" db="EMBL/GenBank/DDBJ databases">
        <title>Chitinophagaceae sp. K23C18032701, a novel bacterium isolated from forest soil.</title>
        <authorList>
            <person name="Wang C."/>
        </authorList>
    </citation>
    <scope>NUCLEOTIDE SEQUENCE [LARGE SCALE GENOMIC DNA]</scope>
    <source>
        <strain evidence="1 2">K23C18032701</strain>
    </source>
</reference>
<dbReference type="EMBL" id="QTJU01000008">
    <property type="protein sequence ID" value="RFM26573.1"/>
    <property type="molecule type" value="Genomic_DNA"/>
</dbReference>
<organism evidence="1 2">
    <name type="scientific">Deminuibacter soli</name>
    <dbReference type="NCBI Taxonomy" id="2291815"/>
    <lineage>
        <taxon>Bacteria</taxon>
        <taxon>Pseudomonadati</taxon>
        <taxon>Bacteroidota</taxon>
        <taxon>Chitinophagia</taxon>
        <taxon>Chitinophagales</taxon>
        <taxon>Chitinophagaceae</taxon>
        <taxon>Deminuibacter</taxon>
    </lineage>
</organism>
<evidence type="ECO:0000313" key="1">
    <source>
        <dbReference type="EMBL" id="RFM26573.1"/>
    </source>
</evidence>
<dbReference type="Proteomes" id="UP000261284">
    <property type="component" value="Unassembled WGS sequence"/>
</dbReference>
<gene>
    <name evidence="1" type="ORF">DXN05_18530</name>
</gene>
<evidence type="ECO:0000313" key="2">
    <source>
        <dbReference type="Proteomes" id="UP000261284"/>
    </source>
</evidence>